<dbReference type="SUPFAM" id="SSF50129">
    <property type="entry name" value="GroES-like"/>
    <property type="match status" value="1"/>
</dbReference>
<dbReference type="InterPro" id="IPR013149">
    <property type="entry name" value="ADH-like_C"/>
</dbReference>
<dbReference type="SUPFAM" id="SSF51735">
    <property type="entry name" value="NAD(P)-binding Rossmann-fold domains"/>
    <property type="match status" value="1"/>
</dbReference>
<dbReference type="SMART" id="SM00829">
    <property type="entry name" value="PKS_ER"/>
    <property type="match status" value="1"/>
</dbReference>
<dbReference type="PANTHER" id="PTHR43677">
    <property type="entry name" value="SHORT-CHAIN DEHYDROGENASE/REDUCTASE"/>
    <property type="match status" value="1"/>
</dbReference>
<dbReference type="InterPro" id="IPR036291">
    <property type="entry name" value="NAD(P)-bd_dom_sf"/>
</dbReference>
<accession>A0A857MFG1</accession>
<protein>
    <submittedName>
        <fullName evidence="1">Acryloyl-CoA reductase</fullName>
        <ecNumber evidence="1">1.3.1.95</ecNumber>
    </submittedName>
</protein>
<dbReference type="InterPro" id="IPR011032">
    <property type="entry name" value="GroES-like_sf"/>
</dbReference>
<dbReference type="GO" id="GO:0043958">
    <property type="term" value="F:acryloyl-CoA reductase (NADH) activity"/>
    <property type="evidence" value="ECO:0007669"/>
    <property type="project" value="UniProtKB-EC"/>
</dbReference>
<dbReference type="InterPro" id="IPR020843">
    <property type="entry name" value="ER"/>
</dbReference>
<dbReference type="Pfam" id="PF00107">
    <property type="entry name" value="ADH_zinc_N"/>
    <property type="match status" value="1"/>
</dbReference>
<dbReference type="NCBIfam" id="TIGR02823">
    <property type="entry name" value="oxido_YhdH"/>
    <property type="match status" value="1"/>
</dbReference>
<dbReference type="RefSeq" id="WP_005193028.1">
    <property type="nucleotide sequence ID" value="NZ_CP045804.1"/>
</dbReference>
<dbReference type="Pfam" id="PF08240">
    <property type="entry name" value="ADH_N"/>
    <property type="match status" value="1"/>
</dbReference>
<name>A0A857MFG1_9ACTN</name>
<sequence length="332" mass="33749">MTTYRALTAQLDGDSTSAVVQERERADLQPGEVRIAVRFSGVNFKDALAFDPRGGVVRNYPIVPGIDAAGVVIDSGSPDFAAGDEVIAHGYDIGTGRDGGYAEELVVPADQVVALDGLGLREAAAIGTAGFTAAMSVAAILDWGVTPGSGPVVVTGATGGVGSTSIDLLAAKGFEVVASSGKPAAEPLLRELGAAEVIGRLPLDPDAKPRPLGKSRWAAAVDCVGGAALADVLSTTEYRGVVAASGLTGGAALKTTVMPFILRGVGLIGIDSVLLPISERRALWARIAGDLKPAHLDRFTGDIGVGDIPDVVTALRKGEFTGRAVVDLGSGW</sequence>
<keyword evidence="1" id="KW-0560">Oxidoreductase</keyword>
<dbReference type="InterPro" id="IPR051397">
    <property type="entry name" value="Zn-ADH-like_protein"/>
</dbReference>
<organism evidence="1">
    <name type="scientific">Gordonia amarae</name>
    <dbReference type="NCBI Taxonomy" id="36821"/>
    <lineage>
        <taxon>Bacteria</taxon>
        <taxon>Bacillati</taxon>
        <taxon>Actinomycetota</taxon>
        <taxon>Actinomycetes</taxon>
        <taxon>Mycobacteriales</taxon>
        <taxon>Gordoniaceae</taxon>
        <taxon>Gordonia</taxon>
    </lineage>
</organism>
<dbReference type="PANTHER" id="PTHR43677:SF1">
    <property type="entry name" value="ACRYLYL-COA REDUCTASE ACUI-RELATED"/>
    <property type="match status" value="1"/>
</dbReference>
<gene>
    <name evidence="1" type="ORF">GII30_10620</name>
</gene>
<dbReference type="GO" id="GO:0043957">
    <property type="term" value="F:acryloyl-CoA reductase (NADPH) activity"/>
    <property type="evidence" value="ECO:0007669"/>
    <property type="project" value="TreeGrafter"/>
</dbReference>
<dbReference type="Gene3D" id="3.40.50.720">
    <property type="entry name" value="NAD(P)-binding Rossmann-like Domain"/>
    <property type="match status" value="1"/>
</dbReference>
<reference evidence="1" key="1">
    <citation type="journal article" date="2021" name="Nat. Microbiol.">
        <title>Cocultivation of an ultrasmall environmental parasitic bacterium with lytic ability against bacteria associated with wastewater foams.</title>
        <authorList>
            <person name="Batinovic S."/>
            <person name="Rose J.J.A."/>
            <person name="Ratcliffe J."/>
            <person name="Seviour R.J."/>
            <person name="Petrovski S."/>
        </authorList>
    </citation>
    <scope>NUCLEOTIDE SEQUENCE</scope>
    <source>
        <strain evidence="1">CON44</strain>
    </source>
</reference>
<evidence type="ECO:0000313" key="1">
    <source>
        <dbReference type="EMBL" id="QHN39550.1"/>
    </source>
</evidence>
<dbReference type="CDD" id="cd08288">
    <property type="entry name" value="MDR_yhdh"/>
    <property type="match status" value="1"/>
</dbReference>
<dbReference type="AlphaFoldDB" id="A0A857MFG1"/>
<proteinExistence type="predicted"/>
<dbReference type="InterPro" id="IPR014188">
    <property type="entry name" value="Acrylyl-CoA_reductase_AcuI"/>
</dbReference>
<dbReference type="EMBL" id="CP045810">
    <property type="protein sequence ID" value="QHN39550.1"/>
    <property type="molecule type" value="Genomic_DNA"/>
</dbReference>
<dbReference type="EC" id="1.3.1.95" evidence="1"/>
<dbReference type="Gene3D" id="3.90.180.10">
    <property type="entry name" value="Medium-chain alcohol dehydrogenases, catalytic domain"/>
    <property type="match status" value="1"/>
</dbReference>
<dbReference type="InterPro" id="IPR013154">
    <property type="entry name" value="ADH-like_N"/>
</dbReference>